<dbReference type="OrthoDB" id="10584708at2759"/>
<name>R0KNQ3_NOSB1</name>
<dbReference type="VEuPathDB" id="MicrosporidiaDB:NBO_466g0002"/>
<dbReference type="EMBL" id="KB909374">
    <property type="protein sequence ID" value="EOB12311.1"/>
    <property type="molecule type" value="Genomic_DNA"/>
</dbReference>
<accession>R0KNQ3</accession>
<evidence type="ECO:0000313" key="1">
    <source>
        <dbReference type="EMBL" id="EOB12311.1"/>
    </source>
</evidence>
<evidence type="ECO:0000313" key="2">
    <source>
        <dbReference type="Proteomes" id="UP000016927"/>
    </source>
</evidence>
<dbReference type="Proteomes" id="UP000016927">
    <property type="component" value="Unassembled WGS sequence"/>
</dbReference>
<dbReference type="AlphaFoldDB" id="R0KNQ3"/>
<proteinExistence type="predicted"/>
<dbReference type="HOGENOM" id="CLU_552193_0_0_1"/>
<keyword evidence="2" id="KW-1185">Reference proteome</keyword>
<gene>
    <name evidence="1" type="ORF">NBO_466g0002</name>
</gene>
<reference evidence="1 2" key="1">
    <citation type="journal article" date="2013" name="BMC Genomics">
        <title>Comparative genomics of parasitic silkworm microsporidia reveal an association between genome expansion and host adaptation.</title>
        <authorList>
            <person name="Pan G."/>
            <person name="Xu J."/>
            <person name="Li T."/>
            <person name="Xia Q."/>
            <person name="Liu S.L."/>
            <person name="Zhang G."/>
            <person name="Li S."/>
            <person name="Li C."/>
            <person name="Liu H."/>
            <person name="Yang L."/>
            <person name="Liu T."/>
            <person name="Zhang X."/>
            <person name="Wu Z."/>
            <person name="Fan W."/>
            <person name="Dang X."/>
            <person name="Xiang H."/>
            <person name="Tao M."/>
            <person name="Li Y."/>
            <person name="Hu J."/>
            <person name="Li Z."/>
            <person name="Lin L."/>
            <person name="Luo J."/>
            <person name="Geng L."/>
            <person name="Wang L."/>
            <person name="Long M."/>
            <person name="Wan Y."/>
            <person name="He N."/>
            <person name="Zhang Z."/>
            <person name="Lu C."/>
            <person name="Keeling P.J."/>
            <person name="Wang J."/>
            <person name="Xiang Z."/>
            <person name="Zhou Z."/>
        </authorList>
    </citation>
    <scope>NUCLEOTIDE SEQUENCE [LARGE SCALE GENOMIC DNA]</scope>
    <source>
        <strain evidence="2">CQ1 / CVCC 102059</strain>
    </source>
</reference>
<organism evidence="1 2">
    <name type="scientific">Nosema bombycis (strain CQ1 / CVCC 102059)</name>
    <name type="common">Microsporidian parasite</name>
    <name type="synonym">Pebrine of silkworm</name>
    <dbReference type="NCBI Taxonomy" id="578461"/>
    <lineage>
        <taxon>Eukaryota</taxon>
        <taxon>Fungi</taxon>
        <taxon>Fungi incertae sedis</taxon>
        <taxon>Microsporidia</taxon>
        <taxon>Nosematidae</taxon>
        <taxon>Nosema</taxon>
    </lineage>
</organism>
<sequence>MKMTSLKAKISIKDKIFLNSFDFNCELKEFLLNLLIFYLENDIHIVIPLDKYQISTSCSVLYLVSDNESIEILYDSPSVASQISNVFTFMQKSIYSQKFFLHKNYEIRACELKKCFKIEDKEIHEAIENELTSRCLKNTEDLECGRSETDLNKNGTPQDHFESHTFNEDTHLFLFFDQSLTIPTLFLSSLIRFSDFMQFIVKTNKLFLLEKVNSLCDYNAWLYLIENHKQIYGLYKSKPDLNESSFYFTLSLLKNQAFEDLLRKDSLRYVVLSDDYQNFIKDLQDKITFPISKTHSIDYKFILNSDYSHYPVIFNCISEILNYNFYFLDAKLFFKQYTQLLAQDPSQLIYLNQGITKIIKNCSFEMIFNEEFKDGCSNRSTFYSETDFIFCFFDELHIFIQNLFFLDINVLKLIEGLTKKELSFIMKEFYLNSPFLDLLPSKWISPRMSLAIIKLLNSIILEIECPELALKSKKILKVYYEKVKGTGLSGLILN</sequence>
<protein>
    <submittedName>
        <fullName evidence="1">Uncharacterized protein</fullName>
    </submittedName>
</protein>